<dbReference type="InterPro" id="IPR029767">
    <property type="entry name" value="WecB-like"/>
</dbReference>
<gene>
    <name evidence="2" type="ORF">OMM_05638</name>
</gene>
<dbReference type="PANTHER" id="PTHR43174:SF3">
    <property type="entry name" value="UDP-N-ACETYLGLUCOSAMINE 2-EPIMERASE"/>
    <property type="match status" value="1"/>
</dbReference>
<proteinExistence type="predicted"/>
<dbReference type="SUPFAM" id="SSF53756">
    <property type="entry name" value="UDP-Glycosyltransferase/glycogen phosphorylase"/>
    <property type="match status" value="1"/>
</dbReference>
<comment type="caution">
    <text evidence="2">The sequence shown here is derived from an EMBL/GenBank/DDBJ whole genome shotgun (WGS) entry which is preliminary data.</text>
</comment>
<evidence type="ECO:0000313" key="3">
    <source>
        <dbReference type="Proteomes" id="UP000189670"/>
    </source>
</evidence>
<accession>A0A1V1NV78</accession>
<protein>
    <submittedName>
        <fullName evidence="2">UDP-N-acetylglucosamine 2-epimerase</fullName>
    </submittedName>
</protein>
<dbReference type="NCBIfam" id="TIGR03568">
    <property type="entry name" value="NeuC_NnaA"/>
    <property type="match status" value="1"/>
</dbReference>
<dbReference type="Pfam" id="PF02350">
    <property type="entry name" value="Epimerase_2"/>
    <property type="match status" value="1"/>
</dbReference>
<dbReference type="PANTHER" id="PTHR43174">
    <property type="entry name" value="UDP-N-ACETYLGLUCOSAMINE 2-EPIMERASE"/>
    <property type="match status" value="1"/>
</dbReference>
<dbReference type="GO" id="GO:0004553">
    <property type="term" value="F:hydrolase activity, hydrolyzing O-glycosyl compounds"/>
    <property type="evidence" value="ECO:0007669"/>
    <property type="project" value="InterPro"/>
</dbReference>
<dbReference type="InterPro" id="IPR020004">
    <property type="entry name" value="UDP-GlcNAc_Epase"/>
</dbReference>
<dbReference type="InterPro" id="IPR003331">
    <property type="entry name" value="UDP_GlcNAc_Epimerase_2_dom"/>
</dbReference>
<dbReference type="AlphaFoldDB" id="A0A1V1NV78"/>
<dbReference type="Gene3D" id="3.40.50.2000">
    <property type="entry name" value="Glycogen Phosphorylase B"/>
    <property type="match status" value="2"/>
</dbReference>
<dbReference type="EMBL" id="ATBP01001967">
    <property type="protein sequence ID" value="ETR66463.1"/>
    <property type="molecule type" value="Genomic_DNA"/>
</dbReference>
<evidence type="ECO:0000313" key="2">
    <source>
        <dbReference type="EMBL" id="ETR66463.1"/>
    </source>
</evidence>
<organism evidence="2 3">
    <name type="scientific">Candidatus Magnetoglobus multicellularis str. Araruama</name>
    <dbReference type="NCBI Taxonomy" id="890399"/>
    <lineage>
        <taxon>Bacteria</taxon>
        <taxon>Pseudomonadati</taxon>
        <taxon>Thermodesulfobacteriota</taxon>
        <taxon>Desulfobacteria</taxon>
        <taxon>Desulfobacterales</taxon>
        <taxon>Desulfobacteraceae</taxon>
        <taxon>Candidatus Magnetoglobus</taxon>
    </lineage>
</organism>
<evidence type="ECO:0000259" key="1">
    <source>
        <dbReference type="Pfam" id="PF02350"/>
    </source>
</evidence>
<sequence>MKALSQHPEIEYYLLVSGAHLKEDFGHTLKEIESDGFKIHAQIKINMPGDNLFSTAQAIGSGILNLSPVLNNLNPDFLVVYADRFEGFSALITGTQMGIPTAHIEGGDYTEGGALDDSVRHAMTKLAHIHFTTNEQAAERIKRMGEEHWRIFNVGMPVLDLVAEKKYADKNDIYKKYKLNPEKPILIFTQHSVTTEFEQATKQILPLLKALEECATEMNCQVIITYPNDDAGGKRIIHEIEKLAEKNNPLIQIHQSLGRYYYHGVLNVAAACIGNSSSGIKETPAFHCPCINIGNRQQGRLRGNNVIDVGYDKNELKRAVLECLNNKEFKEQVCVCKNPYGAGNSGLRIAEVLATTVINKSLIQKQMTY</sequence>
<dbReference type="GO" id="GO:0006047">
    <property type="term" value="P:UDP-N-acetylglucosamine metabolic process"/>
    <property type="evidence" value="ECO:0007669"/>
    <property type="project" value="InterPro"/>
</dbReference>
<dbReference type="Proteomes" id="UP000189670">
    <property type="component" value="Unassembled WGS sequence"/>
</dbReference>
<reference evidence="3" key="1">
    <citation type="submission" date="2012-11" db="EMBL/GenBank/DDBJ databases">
        <authorList>
            <person name="Lucero-Rivera Y.E."/>
            <person name="Tovar-Ramirez D."/>
        </authorList>
    </citation>
    <scope>NUCLEOTIDE SEQUENCE [LARGE SCALE GENOMIC DNA]</scope>
    <source>
        <strain evidence="3">Araruama</strain>
    </source>
</reference>
<feature type="domain" description="UDP-N-acetylglucosamine 2-epimerase" evidence="1">
    <location>
        <begin position="2"/>
        <end position="353"/>
    </location>
</feature>
<name>A0A1V1NV78_9BACT</name>